<feature type="transmembrane region" description="Helical" evidence="1">
    <location>
        <begin position="42"/>
        <end position="60"/>
    </location>
</feature>
<gene>
    <name evidence="2" type="ordered locus">Sden_2842</name>
</gene>
<protein>
    <submittedName>
        <fullName evidence="2">Uncharacterized protein</fullName>
    </submittedName>
</protein>
<name>Q12KA5_SHEDO</name>
<sequence length="91" mass="10572">MELLSAIDIRYYFFILLAILLVLFILKSMFRLVIWSKKMPKGAFILLAIFPLISIFPIPGEEVKKFERIKQVQIKEEDESGEPPNEDVSNV</sequence>
<organism evidence="2 3">
    <name type="scientific">Shewanella denitrificans (strain OS217 / ATCC BAA-1090 / DSM 15013)</name>
    <dbReference type="NCBI Taxonomy" id="318161"/>
    <lineage>
        <taxon>Bacteria</taxon>
        <taxon>Pseudomonadati</taxon>
        <taxon>Pseudomonadota</taxon>
        <taxon>Gammaproteobacteria</taxon>
        <taxon>Alteromonadales</taxon>
        <taxon>Shewanellaceae</taxon>
        <taxon>Shewanella</taxon>
    </lineage>
</organism>
<keyword evidence="3" id="KW-1185">Reference proteome</keyword>
<evidence type="ECO:0000313" key="2">
    <source>
        <dbReference type="EMBL" id="ABE56121.1"/>
    </source>
</evidence>
<keyword evidence="1" id="KW-1133">Transmembrane helix</keyword>
<dbReference type="HOGENOM" id="CLU_2425275_0_0_6"/>
<dbReference type="EMBL" id="CP000302">
    <property type="protein sequence ID" value="ABE56121.1"/>
    <property type="molecule type" value="Genomic_DNA"/>
</dbReference>
<dbReference type="KEGG" id="sdn:Sden_2842"/>
<dbReference type="Proteomes" id="UP000001982">
    <property type="component" value="Chromosome"/>
</dbReference>
<dbReference type="OrthoDB" id="6272280at2"/>
<accession>Q12KA5</accession>
<keyword evidence="1" id="KW-0472">Membrane</keyword>
<keyword evidence="1" id="KW-0812">Transmembrane</keyword>
<dbReference type="RefSeq" id="WP_011497270.1">
    <property type="nucleotide sequence ID" value="NC_007954.1"/>
</dbReference>
<evidence type="ECO:0000256" key="1">
    <source>
        <dbReference type="SAM" id="Phobius"/>
    </source>
</evidence>
<evidence type="ECO:0000313" key="3">
    <source>
        <dbReference type="Proteomes" id="UP000001982"/>
    </source>
</evidence>
<dbReference type="AlphaFoldDB" id="Q12KA5"/>
<reference evidence="2 3" key="1">
    <citation type="submission" date="2006-03" db="EMBL/GenBank/DDBJ databases">
        <title>Complete sequence of Shewanella denitrificans OS217.</title>
        <authorList>
            <consortium name="US DOE Joint Genome Institute"/>
            <person name="Copeland A."/>
            <person name="Lucas S."/>
            <person name="Lapidus A."/>
            <person name="Barry K."/>
            <person name="Detter J.C."/>
            <person name="Glavina del Rio T."/>
            <person name="Hammon N."/>
            <person name="Israni S."/>
            <person name="Dalin E."/>
            <person name="Tice H."/>
            <person name="Pitluck S."/>
            <person name="Brettin T."/>
            <person name="Bruce D."/>
            <person name="Han C."/>
            <person name="Tapia R."/>
            <person name="Gilna P."/>
            <person name="Kiss H."/>
            <person name="Schmutz J."/>
            <person name="Larimer F."/>
            <person name="Land M."/>
            <person name="Hauser L."/>
            <person name="Kyrpides N."/>
            <person name="Lykidis A."/>
            <person name="Richardson P."/>
        </authorList>
    </citation>
    <scope>NUCLEOTIDE SEQUENCE [LARGE SCALE GENOMIC DNA]</scope>
    <source>
        <strain evidence="3">OS217 / ATCC BAA-1090 / DSM 15013</strain>
    </source>
</reference>
<feature type="transmembrane region" description="Helical" evidence="1">
    <location>
        <begin position="12"/>
        <end position="30"/>
    </location>
</feature>
<proteinExistence type="predicted"/>
<dbReference type="eggNOG" id="ENOG5031J4I">
    <property type="taxonomic scope" value="Bacteria"/>
</dbReference>